<dbReference type="SUPFAM" id="SSF53448">
    <property type="entry name" value="Nucleotide-diphospho-sugar transferases"/>
    <property type="match status" value="1"/>
</dbReference>
<dbReference type="PANTHER" id="PTHR43685:SF2">
    <property type="entry name" value="GLYCOSYLTRANSFERASE 2-LIKE DOMAIN-CONTAINING PROTEIN"/>
    <property type="match status" value="1"/>
</dbReference>
<dbReference type="CDD" id="cd00761">
    <property type="entry name" value="Glyco_tranf_GTA_type"/>
    <property type="match status" value="1"/>
</dbReference>
<dbReference type="Gene3D" id="3.90.550.10">
    <property type="entry name" value="Spore Coat Polysaccharide Biosynthesis Protein SpsA, Chain A"/>
    <property type="match status" value="1"/>
</dbReference>
<reference evidence="2 3" key="1">
    <citation type="submission" date="2023-07" db="EMBL/GenBank/DDBJ databases">
        <title>Genomic Encyclopedia of Type Strains, Phase IV (KMG-IV): sequencing the most valuable type-strain genomes for metagenomic binning, comparative biology and taxonomic classification.</title>
        <authorList>
            <person name="Goeker M."/>
        </authorList>
    </citation>
    <scope>NUCLEOTIDE SEQUENCE [LARGE SCALE GENOMIC DNA]</scope>
    <source>
        <strain evidence="2 3">DSM 23837</strain>
    </source>
</reference>
<evidence type="ECO:0000259" key="1">
    <source>
        <dbReference type="Pfam" id="PF00535"/>
    </source>
</evidence>
<evidence type="ECO:0000313" key="2">
    <source>
        <dbReference type="EMBL" id="MDQ0176393.1"/>
    </source>
</evidence>
<name>A0ABT9WSW2_9BACI</name>
<evidence type="ECO:0000313" key="3">
    <source>
        <dbReference type="Proteomes" id="UP001223586"/>
    </source>
</evidence>
<proteinExistence type="predicted"/>
<feature type="domain" description="Glycosyltransferase 2-like" evidence="1">
    <location>
        <begin position="6"/>
        <end position="118"/>
    </location>
</feature>
<dbReference type="EMBL" id="JAUSTT010000012">
    <property type="protein sequence ID" value="MDQ0176393.1"/>
    <property type="molecule type" value="Genomic_DNA"/>
</dbReference>
<comment type="caution">
    <text evidence="2">The sequence shown here is derived from an EMBL/GenBank/DDBJ whole genome shotgun (WGS) entry which is preliminary data.</text>
</comment>
<dbReference type="Proteomes" id="UP001223586">
    <property type="component" value="Unassembled WGS sequence"/>
</dbReference>
<dbReference type="InterPro" id="IPR029044">
    <property type="entry name" value="Nucleotide-diphossugar_trans"/>
</dbReference>
<organism evidence="2 3">
    <name type="scientific">Bacillus chungangensis</name>
    <dbReference type="NCBI Taxonomy" id="587633"/>
    <lineage>
        <taxon>Bacteria</taxon>
        <taxon>Bacillati</taxon>
        <taxon>Bacillota</taxon>
        <taxon>Bacilli</taxon>
        <taxon>Bacillales</taxon>
        <taxon>Bacillaceae</taxon>
        <taxon>Bacillus</taxon>
    </lineage>
</organism>
<dbReference type="PANTHER" id="PTHR43685">
    <property type="entry name" value="GLYCOSYLTRANSFERASE"/>
    <property type="match status" value="1"/>
</dbReference>
<dbReference type="InterPro" id="IPR050834">
    <property type="entry name" value="Glycosyltransf_2"/>
</dbReference>
<accession>A0ABT9WSW2</accession>
<dbReference type="InterPro" id="IPR001173">
    <property type="entry name" value="Glyco_trans_2-like"/>
</dbReference>
<protein>
    <submittedName>
        <fullName evidence="2">Glycosyltransferase involved in cell wall biosynthesis</fullName>
    </submittedName>
</protein>
<dbReference type="Pfam" id="PF00535">
    <property type="entry name" value="Glycos_transf_2"/>
    <property type="match status" value="1"/>
</dbReference>
<keyword evidence="3" id="KW-1185">Reference proteome</keyword>
<sequence length="264" mass="30733">MENMITVLITFYNPGKYIIDAVNSIFNQTYSDWRILLVDDASTDNSTDLIQSYLQDSRVTLIRHSINQGHAKSLNTGLQQMNTPFFVQLDADDWFYPNTLETLMREAVQQPEDVAVLSGNMKVCWEDAFGNATQSYMMKGRSFSDPYDFIQANTSVWPRCYRTSILKEIGGWPTDVPYEGRYVEDMSILFRLIVDYRFHWIDELMLYHRRHETNNTNDKNEIAITLRCIIEETLKSWGDIYKPIFHYDSGYLSLAGLQPNSAKH</sequence>
<gene>
    <name evidence="2" type="ORF">J2S08_002237</name>
</gene>